<accession>A0A9D2BXY5</accession>
<evidence type="ECO:0000313" key="1">
    <source>
        <dbReference type="EMBL" id="HIY21691.1"/>
    </source>
</evidence>
<name>A0A9D2BXY5_9FIRM</name>
<dbReference type="AlphaFoldDB" id="A0A9D2BXY5"/>
<sequence length="121" mass="14296">MEEKGYLSYGETEIETIKKGLPAIREVLLGDNTHQKRRLLFALDWFMDSYYGQDIWLKPFREELVELLQVVILSAQEDEVASDALDLLESYEWPPFPILERQIDQVSERLKPFVLRLIHTE</sequence>
<dbReference type="Proteomes" id="UP000823868">
    <property type="component" value="Unassembled WGS sequence"/>
</dbReference>
<dbReference type="EMBL" id="DXDX01000136">
    <property type="protein sequence ID" value="HIY21691.1"/>
    <property type="molecule type" value="Genomic_DNA"/>
</dbReference>
<protein>
    <submittedName>
        <fullName evidence="1">Uncharacterized protein</fullName>
    </submittedName>
</protein>
<evidence type="ECO:0000313" key="2">
    <source>
        <dbReference type="Proteomes" id="UP000823868"/>
    </source>
</evidence>
<proteinExistence type="predicted"/>
<comment type="caution">
    <text evidence="1">The sequence shown here is derived from an EMBL/GenBank/DDBJ whole genome shotgun (WGS) entry which is preliminary data.</text>
</comment>
<gene>
    <name evidence="1" type="ORF">H9841_07325</name>
</gene>
<reference evidence="1" key="1">
    <citation type="journal article" date="2021" name="PeerJ">
        <title>Extensive microbial diversity within the chicken gut microbiome revealed by metagenomics and culture.</title>
        <authorList>
            <person name="Gilroy R."/>
            <person name="Ravi A."/>
            <person name="Getino M."/>
            <person name="Pursley I."/>
            <person name="Horton D.L."/>
            <person name="Alikhan N.F."/>
            <person name="Baker D."/>
            <person name="Gharbi K."/>
            <person name="Hall N."/>
            <person name="Watson M."/>
            <person name="Adriaenssens E.M."/>
            <person name="Foster-Nyarko E."/>
            <person name="Jarju S."/>
            <person name="Secka A."/>
            <person name="Antonio M."/>
            <person name="Oren A."/>
            <person name="Chaudhuri R.R."/>
            <person name="La Ragione R."/>
            <person name="Hildebrand F."/>
            <person name="Pallen M.J."/>
        </authorList>
    </citation>
    <scope>NUCLEOTIDE SEQUENCE</scope>
    <source>
        <strain evidence="1">ChiBcec16_6824</strain>
    </source>
</reference>
<organism evidence="1 2">
    <name type="scientific">Candidatus Flavonifractor merdigallinarum</name>
    <dbReference type="NCBI Taxonomy" id="2838589"/>
    <lineage>
        <taxon>Bacteria</taxon>
        <taxon>Bacillati</taxon>
        <taxon>Bacillota</taxon>
        <taxon>Clostridia</taxon>
        <taxon>Eubacteriales</taxon>
        <taxon>Oscillospiraceae</taxon>
        <taxon>Flavonifractor</taxon>
    </lineage>
</organism>
<reference evidence="1" key="2">
    <citation type="submission" date="2021-04" db="EMBL/GenBank/DDBJ databases">
        <authorList>
            <person name="Gilroy R."/>
        </authorList>
    </citation>
    <scope>NUCLEOTIDE SEQUENCE</scope>
    <source>
        <strain evidence="1">ChiBcec16_6824</strain>
    </source>
</reference>